<dbReference type="Proteomes" id="UP001151760">
    <property type="component" value="Unassembled WGS sequence"/>
</dbReference>
<name>A0ABQ5F2F6_9ASTR</name>
<protein>
    <submittedName>
        <fullName evidence="1">Uncharacterized protein</fullName>
    </submittedName>
</protein>
<evidence type="ECO:0000313" key="1">
    <source>
        <dbReference type="EMBL" id="GJT57030.1"/>
    </source>
</evidence>
<reference evidence="1" key="2">
    <citation type="submission" date="2022-01" db="EMBL/GenBank/DDBJ databases">
        <authorList>
            <person name="Yamashiro T."/>
            <person name="Shiraishi A."/>
            <person name="Satake H."/>
            <person name="Nakayama K."/>
        </authorList>
    </citation>
    <scope>NUCLEOTIDE SEQUENCE</scope>
</reference>
<proteinExistence type="predicted"/>
<organism evidence="1 2">
    <name type="scientific">Tanacetum coccineum</name>
    <dbReference type="NCBI Taxonomy" id="301880"/>
    <lineage>
        <taxon>Eukaryota</taxon>
        <taxon>Viridiplantae</taxon>
        <taxon>Streptophyta</taxon>
        <taxon>Embryophyta</taxon>
        <taxon>Tracheophyta</taxon>
        <taxon>Spermatophyta</taxon>
        <taxon>Magnoliopsida</taxon>
        <taxon>eudicotyledons</taxon>
        <taxon>Gunneridae</taxon>
        <taxon>Pentapetalae</taxon>
        <taxon>asterids</taxon>
        <taxon>campanulids</taxon>
        <taxon>Asterales</taxon>
        <taxon>Asteraceae</taxon>
        <taxon>Asteroideae</taxon>
        <taxon>Anthemideae</taxon>
        <taxon>Anthemidinae</taxon>
        <taxon>Tanacetum</taxon>
    </lineage>
</organism>
<accession>A0ABQ5F2F6</accession>
<dbReference type="EMBL" id="BQNB010016897">
    <property type="protein sequence ID" value="GJT57030.1"/>
    <property type="molecule type" value="Genomic_DNA"/>
</dbReference>
<sequence length="178" mass="19448">MATTRNLAPPGAIGSGPTISIPHCEKGHADIIDVISCLVFLVPESEFGSLMIFDTTDRDLACILHDPWCTSWMMFLACAAPTHLNHGDKYDLWYNVPSISLYNEALIRSFLAFHGSSGSFPNYRNSRIGIIQLSSSWVTSATSFCVIDFSCSASTRTSLASLENVIEASLQRASAFLF</sequence>
<evidence type="ECO:0000313" key="2">
    <source>
        <dbReference type="Proteomes" id="UP001151760"/>
    </source>
</evidence>
<gene>
    <name evidence="1" type="ORF">Tco_0992084</name>
</gene>
<reference evidence="1" key="1">
    <citation type="journal article" date="2022" name="Int. J. Mol. Sci.">
        <title>Draft Genome of Tanacetum Coccineum: Genomic Comparison of Closely Related Tanacetum-Family Plants.</title>
        <authorList>
            <person name="Yamashiro T."/>
            <person name="Shiraishi A."/>
            <person name="Nakayama K."/>
            <person name="Satake H."/>
        </authorList>
    </citation>
    <scope>NUCLEOTIDE SEQUENCE</scope>
</reference>
<comment type="caution">
    <text evidence="1">The sequence shown here is derived from an EMBL/GenBank/DDBJ whole genome shotgun (WGS) entry which is preliminary data.</text>
</comment>
<keyword evidence="2" id="KW-1185">Reference proteome</keyword>